<dbReference type="Proteomes" id="UP000024942">
    <property type="component" value="Unassembled WGS sequence"/>
</dbReference>
<dbReference type="eggNOG" id="COG1414">
    <property type="taxonomic scope" value="Bacteria"/>
</dbReference>
<dbReference type="PATRIC" id="fig|1280953.3.peg.3668"/>
<dbReference type="InterPro" id="IPR036388">
    <property type="entry name" value="WH-like_DNA-bd_sf"/>
</dbReference>
<gene>
    <name evidence="6" type="ORF">HOC_18334</name>
</gene>
<accession>A0A059G319</accession>
<dbReference type="PROSITE" id="PS51078">
    <property type="entry name" value="ICLR_ED"/>
    <property type="match status" value="1"/>
</dbReference>
<dbReference type="Gene3D" id="3.30.450.40">
    <property type="match status" value="1"/>
</dbReference>
<dbReference type="EMBL" id="ARYL01000045">
    <property type="protein sequence ID" value="KDA00863.1"/>
    <property type="molecule type" value="Genomic_DNA"/>
</dbReference>
<keyword evidence="3" id="KW-0804">Transcription</keyword>
<evidence type="ECO:0000256" key="1">
    <source>
        <dbReference type="ARBA" id="ARBA00023015"/>
    </source>
</evidence>
<reference evidence="6 7" key="1">
    <citation type="journal article" date="2014" name="Antonie Van Leeuwenhoek">
        <title>Hyphomonas beringensis sp. nov. and Hyphomonas chukchiensis sp. nov., isolated from surface seawater of the Bering Sea and Chukchi Sea.</title>
        <authorList>
            <person name="Li C."/>
            <person name="Lai Q."/>
            <person name="Li G."/>
            <person name="Dong C."/>
            <person name="Wang J."/>
            <person name="Liao Y."/>
            <person name="Shao Z."/>
        </authorList>
    </citation>
    <scope>NUCLEOTIDE SEQUENCE [LARGE SCALE GENOMIC DNA]</scope>
    <source>
        <strain evidence="6 7">SCH89</strain>
    </source>
</reference>
<dbReference type="InterPro" id="IPR036390">
    <property type="entry name" value="WH_DNA-bd_sf"/>
</dbReference>
<dbReference type="InterPro" id="IPR014757">
    <property type="entry name" value="Tscrpt_reg_IclR_C"/>
</dbReference>
<dbReference type="SUPFAM" id="SSF55781">
    <property type="entry name" value="GAF domain-like"/>
    <property type="match status" value="1"/>
</dbReference>
<keyword evidence="7" id="KW-1185">Reference proteome</keyword>
<comment type="caution">
    <text evidence="6">The sequence shown here is derived from an EMBL/GenBank/DDBJ whole genome shotgun (WGS) entry which is preliminary data.</text>
</comment>
<evidence type="ECO:0000313" key="6">
    <source>
        <dbReference type="EMBL" id="KDA00863.1"/>
    </source>
</evidence>
<keyword evidence="2" id="KW-0238">DNA-binding</keyword>
<evidence type="ECO:0000313" key="7">
    <source>
        <dbReference type="Proteomes" id="UP000024942"/>
    </source>
</evidence>
<evidence type="ECO:0000256" key="2">
    <source>
        <dbReference type="ARBA" id="ARBA00023125"/>
    </source>
</evidence>
<dbReference type="GO" id="GO:0003700">
    <property type="term" value="F:DNA-binding transcription factor activity"/>
    <property type="evidence" value="ECO:0007669"/>
    <property type="project" value="TreeGrafter"/>
</dbReference>
<proteinExistence type="predicted"/>
<dbReference type="Pfam" id="PF09339">
    <property type="entry name" value="HTH_IclR"/>
    <property type="match status" value="1"/>
</dbReference>
<evidence type="ECO:0000256" key="3">
    <source>
        <dbReference type="ARBA" id="ARBA00023163"/>
    </source>
</evidence>
<dbReference type="SUPFAM" id="SSF46785">
    <property type="entry name" value="Winged helix' DNA-binding domain"/>
    <property type="match status" value="1"/>
</dbReference>
<evidence type="ECO:0000259" key="5">
    <source>
        <dbReference type="PROSITE" id="PS51078"/>
    </source>
</evidence>
<dbReference type="GO" id="GO:0003677">
    <property type="term" value="F:DNA binding"/>
    <property type="evidence" value="ECO:0007669"/>
    <property type="project" value="UniProtKB-KW"/>
</dbReference>
<dbReference type="STRING" id="1280953.HOC_18334"/>
<dbReference type="Gene3D" id="1.10.10.10">
    <property type="entry name" value="Winged helix-like DNA-binding domain superfamily/Winged helix DNA-binding domain"/>
    <property type="match status" value="1"/>
</dbReference>
<sequence>MSNWMIMDYEKKKAIETSVKGSEENYNPRKSIQSVEIGVRVLLALVKTGEGEGAYLREVADNSGLSRSQAHRYLLSYVNTGVVAQDQKTGQYSLGSLMVRLGLAAIARLDTVRIATEHLDTLLVEMKTTGLLSVWGDYGPTVIRWIDGGMPLFTSLHTGSVLPLQTSSTGILYLAHCPPEQTRERIDKERAEGIVVDDVELAALIDEARRVGFTRSYGTVVPGLSAASVPVLDSQDRLVATMSVLSRSEQKAFFSKAKIERLIEVAHSASRAIGWRG</sequence>
<dbReference type="GO" id="GO:0045892">
    <property type="term" value="P:negative regulation of DNA-templated transcription"/>
    <property type="evidence" value="ECO:0007669"/>
    <property type="project" value="TreeGrafter"/>
</dbReference>
<dbReference type="AlphaFoldDB" id="A0A059G319"/>
<dbReference type="SMART" id="SM00346">
    <property type="entry name" value="HTH_ICLR"/>
    <property type="match status" value="1"/>
</dbReference>
<organism evidence="6 7">
    <name type="scientific">Hyphomonas oceanitis SCH89</name>
    <dbReference type="NCBI Taxonomy" id="1280953"/>
    <lineage>
        <taxon>Bacteria</taxon>
        <taxon>Pseudomonadati</taxon>
        <taxon>Pseudomonadota</taxon>
        <taxon>Alphaproteobacteria</taxon>
        <taxon>Hyphomonadales</taxon>
        <taxon>Hyphomonadaceae</taxon>
        <taxon>Hyphomonas</taxon>
    </lineage>
</organism>
<name>A0A059G319_9PROT</name>
<dbReference type="PANTHER" id="PTHR30136">
    <property type="entry name" value="HELIX-TURN-HELIX TRANSCRIPTIONAL REGULATOR, ICLR FAMILY"/>
    <property type="match status" value="1"/>
</dbReference>
<keyword evidence="1" id="KW-0805">Transcription regulation</keyword>
<feature type="domain" description="HTH iclR-type" evidence="4">
    <location>
        <begin position="32"/>
        <end position="96"/>
    </location>
</feature>
<evidence type="ECO:0000259" key="4">
    <source>
        <dbReference type="PROSITE" id="PS51077"/>
    </source>
</evidence>
<feature type="domain" description="IclR-ED" evidence="5">
    <location>
        <begin position="97"/>
        <end position="275"/>
    </location>
</feature>
<dbReference type="Pfam" id="PF01614">
    <property type="entry name" value="IclR_C"/>
    <property type="match status" value="1"/>
</dbReference>
<dbReference type="PROSITE" id="PS51077">
    <property type="entry name" value="HTH_ICLR"/>
    <property type="match status" value="1"/>
</dbReference>
<dbReference type="InterPro" id="IPR005471">
    <property type="entry name" value="Tscrpt_reg_IclR_N"/>
</dbReference>
<dbReference type="InterPro" id="IPR050707">
    <property type="entry name" value="HTH_MetabolicPath_Reg"/>
</dbReference>
<dbReference type="InterPro" id="IPR029016">
    <property type="entry name" value="GAF-like_dom_sf"/>
</dbReference>
<protein>
    <submittedName>
        <fullName evidence="6">IclR family transcriptional regulator</fullName>
    </submittedName>
</protein>
<dbReference type="PANTHER" id="PTHR30136:SF8">
    <property type="entry name" value="TRANSCRIPTIONAL REGULATORY PROTEIN"/>
    <property type="match status" value="1"/>
</dbReference>